<proteinExistence type="predicted"/>
<dbReference type="Pfam" id="PF04738">
    <property type="entry name" value="Lant_dehydr_N"/>
    <property type="match status" value="1"/>
</dbReference>
<organism evidence="3 4">
    <name type="scientific">Roseateles flavus</name>
    <dbReference type="NCBI Taxonomy" id="3149041"/>
    <lineage>
        <taxon>Bacteria</taxon>
        <taxon>Pseudomonadati</taxon>
        <taxon>Pseudomonadota</taxon>
        <taxon>Betaproteobacteria</taxon>
        <taxon>Burkholderiales</taxon>
        <taxon>Sphaerotilaceae</taxon>
        <taxon>Roseateles</taxon>
    </lineage>
</organism>
<dbReference type="RefSeq" id="WP_347605648.1">
    <property type="nucleotide sequence ID" value="NZ_JBDPZC010000001.1"/>
</dbReference>
<keyword evidence="4" id="KW-1185">Reference proteome</keyword>
<dbReference type="Pfam" id="PF14028">
    <property type="entry name" value="Lant_dehydr_C"/>
    <property type="match status" value="1"/>
</dbReference>
<dbReference type="InterPro" id="IPR006827">
    <property type="entry name" value="Lant_deHydtase_N"/>
</dbReference>
<gene>
    <name evidence="3" type="ORF">ABDJ40_02390</name>
</gene>
<reference evidence="3 4" key="1">
    <citation type="submission" date="2024-05" db="EMBL/GenBank/DDBJ databases">
        <title>Roseateles sp. 2.12 16S ribosomal RNA gene Genome sequencing and assembly.</title>
        <authorList>
            <person name="Woo H."/>
        </authorList>
    </citation>
    <scope>NUCLEOTIDE SEQUENCE [LARGE SCALE GENOMIC DNA]</scope>
    <source>
        <strain evidence="3 4">2.12</strain>
    </source>
</reference>
<accession>A0ABV0G986</accession>
<dbReference type="Proteomes" id="UP001462640">
    <property type="component" value="Unassembled WGS sequence"/>
</dbReference>
<sequence>MKELIAPAGFAVLRRPLLPLRHFQDWQRSEDPESFILSLYAQPWLEEGLYVSSPSLHARLQELRQGVGEVSRLPTERKKLVASLARFLSRAAYRCTPFGLFAQVQLATTGAHEEAEPDPASAPMTQALQRGIHLDSGVEACLLERALQDRGWREQLHWQISNTAVRCGEHLSYVDWIYQANRQRSYRAVELVHGEALQLLLDGAQVPQAFGTLNGLLCRQLEVEPAEATDFLHELIDRRLLQPLLAPTASPGCSLDQALARTSPHPALEALLDIQRHLQGLRAQAGSEASLVPAYQALRERIEAEIGSEDLSRGVLQIDTLDPRPARLDPALVASLVSRLQTVMGLTARRTAQRQDYKRLFRERFEEREVNLAYALHPELGLPYPNRGSLASPLLEGLKLGGAGGGEGGGALPMLPLERLVLSRLFAQGGQGEPIELSTEDLKGLGQPAEPTLPEGLYAQVARLPAPAGQAPQFELRGLGGRNGLELVARFCHLSPQLTEAAARYAREDRDEQPDCLYAELIHHPQDRLLNILRRPALASHELVYAGSSDKPREQQLWLSDLSIQLVGDRFVLRERRSGRRVIPRLSSAHNYSARQLGTYEFLAGLQDEDGPWMGFAWPQAVQHLPFLPRVACEGLILARARWLLDAPGIEALNKAAAQGSLGAWRAERGLPRFVTWDQHDNHLPVDLDNPGSVALLLDEIIKLPQALLHECLALNAAQQHQAFDQHSQEWLLPLRRPKRAAAPAQPAAWHPEREALVAEGERRPCLDDWIYLRLYTGAGYADRVLREHVAPLMREAQSQGQLKAWFVVRYQDSFEHLRLRCRARDRDTLVQLHERLQSSLAQAQRRGLLWRVQTDDYLPELQRYGGAGGLALAEQLFAVDSDELLALLDLEAEAGEAGVEAAPRWLHALASLDAYAGQLCPDPARREALLDKLARQFLEEQAGSAGRSAALVAIGARFREFRRELEGLQKGEGSLGRWLAVLALHAPRREPLLQALQVQLQTLPEAQREQVLESLLHMHCNRLAPSEPRRHETLLYDFARRLLRARQARRAPVAAAEPAA</sequence>
<evidence type="ECO:0000259" key="1">
    <source>
        <dbReference type="Pfam" id="PF04738"/>
    </source>
</evidence>
<name>A0ABV0G986_9BURK</name>
<dbReference type="NCBIfam" id="TIGR03891">
    <property type="entry name" value="thiopep_ocin"/>
    <property type="match status" value="1"/>
</dbReference>
<feature type="domain" description="Thiopeptide-type bacteriocin biosynthesis" evidence="2">
    <location>
        <begin position="770"/>
        <end position="1043"/>
    </location>
</feature>
<protein>
    <submittedName>
        <fullName evidence="3">Lantibiotic dehydratase</fullName>
    </submittedName>
</protein>
<dbReference type="EMBL" id="JBDPZC010000001">
    <property type="protein sequence ID" value="MEO3711612.1"/>
    <property type="molecule type" value="Genomic_DNA"/>
</dbReference>
<feature type="domain" description="Lantibiotic dehydratase N-terminal" evidence="1">
    <location>
        <begin position="42"/>
        <end position="697"/>
    </location>
</feature>
<evidence type="ECO:0000259" key="2">
    <source>
        <dbReference type="Pfam" id="PF14028"/>
    </source>
</evidence>
<evidence type="ECO:0000313" key="3">
    <source>
        <dbReference type="EMBL" id="MEO3711612.1"/>
    </source>
</evidence>
<comment type="caution">
    <text evidence="3">The sequence shown here is derived from an EMBL/GenBank/DDBJ whole genome shotgun (WGS) entry which is preliminary data.</text>
</comment>
<evidence type="ECO:0000313" key="4">
    <source>
        <dbReference type="Proteomes" id="UP001462640"/>
    </source>
</evidence>
<dbReference type="InterPro" id="IPR023809">
    <property type="entry name" value="Thiopep_bacteriocin_synth_dom"/>
</dbReference>